<sequence length="633" mass="70028">MLYQDGISFVDEDAVQLYGFGTAEDLMALESMSGHGKQPQYDFFGMNLGHGSIQYLPSSYEPPITNQNDLAALPTGFGDEFENSGMYSQTQAYEYPESHVTTASSTNCSTVPTTAPMQPSQLHTNARYSGTSTSQAHKVSTDNTVYASSQKSRKRKASVESFESEAPRAKRIAVPERVAVAVQDPNGDYYDVRSEPSPYSSLVPTPTTMSAFQALHQPTGSPRIYGHQHSTSNASQISMAAPYTPTVSPSFTTSNTEHSPHPPATPAPRPSSVASNPKLVRTSTIPHHSPSAPAPSIQLAGHTQNFNPYTLYSPDSKARLHLDGNLDDVAKDWSLEELEARRKIIIFNREQKGNDIHADFKVVSQNDWKNHPRSVSCIWWAEKKEAYVTSVDTILLLEALVAARFTVEEKNRIRRNLEGFKPDTVSKAKPETEEFFKVIMGFPNPKPRNIEKDVKVFPWKVLQVALQKIISKYSASYASTAASISGVQAKMYRGVEQAIEYPYSVSPGSEYHTNMPQLANFPAYEPHGRVSAPVTPVPNMHHLTPTLPQSHDMHPAYSYPQVHIPQHNHVQYQHTPMTAPVTAPASYWHYPAYTAEGSMSMGPASAPPTAYPRELIETADFRTIPMSVHPAHR</sequence>
<protein>
    <submittedName>
        <fullName evidence="1">Uncharacterized protein</fullName>
    </submittedName>
</protein>
<keyword evidence="2" id="KW-1185">Reference proteome</keyword>
<comment type="caution">
    <text evidence="1">The sequence shown here is derived from an EMBL/GenBank/DDBJ whole genome shotgun (WGS) entry which is preliminary data.</text>
</comment>
<organism evidence="1 2">
    <name type="scientific">Neophaeococcomyces mojaviensis</name>
    <dbReference type="NCBI Taxonomy" id="3383035"/>
    <lineage>
        <taxon>Eukaryota</taxon>
        <taxon>Fungi</taxon>
        <taxon>Dikarya</taxon>
        <taxon>Ascomycota</taxon>
        <taxon>Pezizomycotina</taxon>
        <taxon>Eurotiomycetes</taxon>
        <taxon>Chaetothyriomycetidae</taxon>
        <taxon>Chaetothyriales</taxon>
        <taxon>Chaetothyriales incertae sedis</taxon>
        <taxon>Neophaeococcomyces</taxon>
    </lineage>
</organism>
<name>A0ACC2ZUV0_9EURO</name>
<dbReference type="Proteomes" id="UP001172386">
    <property type="component" value="Unassembled WGS sequence"/>
</dbReference>
<proteinExistence type="predicted"/>
<accession>A0ACC2ZUV0</accession>
<dbReference type="EMBL" id="JAPDRQ010000262">
    <property type="protein sequence ID" value="KAJ9651353.1"/>
    <property type="molecule type" value="Genomic_DNA"/>
</dbReference>
<reference evidence="1" key="1">
    <citation type="submission" date="2022-10" db="EMBL/GenBank/DDBJ databases">
        <title>Culturing micro-colonial fungi from biological soil crusts in the Mojave desert and describing Neophaeococcomyces mojavensis, and introducing the new genera and species Taxawa tesnikishii.</title>
        <authorList>
            <person name="Kurbessoian T."/>
            <person name="Stajich J.E."/>
        </authorList>
    </citation>
    <scope>NUCLEOTIDE SEQUENCE</scope>
    <source>
        <strain evidence="1">JES_112</strain>
    </source>
</reference>
<evidence type="ECO:0000313" key="1">
    <source>
        <dbReference type="EMBL" id="KAJ9651353.1"/>
    </source>
</evidence>
<evidence type="ECO:0000313" key="2">
    <source>
        <dbReference type="Proteomes" id="UP001172386"/>
    </source>
</evidence>
<gene>
    <name evidence="1" type="ORF">H2198_009355</name>
</gene>